<gene>
    <name evidence="1" type="ORF">VP01_1893g4</name>
</gene>
<evidence type="ECO:0000313" key="2">
    <source>
        <dbReference type="Proteomes" id="UP000037035"/>
    </source>
</evidence>
<proteinExistence type="predicted"/>
<dbReference type="OrthoDB" id="10543169at2759"/>
<dbReference type="VEuPathDB" id="FungiDB:VP01_1893g4"/>
<dbReference type="STRING" id="27349.A0A0L6VCZ2"/>
<name>A0A0L6VCZ2_9BASI</name>
<evidence type="ECO:0000313" key="1">
    <source>
        <dbReference type="EMBL" id="KNZ58623.1"/>
    </source>
</evidence>
<dbReference type="AlphaFoldDB" id="A0A0L6VCZ2"/>
<reference evidence="1 2" key="1">
    <citation type="submission" date="2015-08" db="EMBL/GenBank/DDBJ databases">
        <title>Next Generation Sequencing and Analysis of the Genome of Puccinia sorghi L Schw, the Causal Agent of Maize Common Rust.</title>
        <authorList>
            <person name="Rochi L."/>
            <person name="Burguener G."/>
            <person name="Darino M."/>
            <person name="Turjanski A."/>
            <person name="Kreff E."/>
            <person name="Dieguez M.J."/>
            <person name="Sacco F."/>
        </authorList>
    </citation>
    <scope>NUCLEOTIDE SEQUENCE [LARGE SCALE GENOMIC DNA]</scope>
    <source>
        <strain evidence="1 2">RO10H11247</strain>
    </source>
</reference>
<protein>
    <submittedName>
        <fullName evidence="1">Uncharacterized protein</fullName>
    </submittedName>
</protein>
<sequence>MYTKQHFKRKKKGIKLSEHQPRAELYQRKLQIRSNHTTRRKAQVSRDGLTFEMLKFEQQVKNNDKGVELEEKKFSHSVVLEEKKWDHGINLEEKKLDWEKEEKEKYQSFEMAKLEQLASQEHIGKSCKCKTPRRD</sequence>
<comment type="caution">
    <text evidence="1">The sequence shown here is derived from an EMBL/GenBank/DDBJ whole genome shotgun (WGS) entry which is preliminary data.</text>
</comment>
<accession>A0A0L6VCZ2</accession>
<dbReference type="Proteomes" id="UP000037035">
    <property type="component" value="Unassembled WGS sequence"/>
</dbReference>
<organism evidence="1 2">
    <name type="scientific">Puccinia sorghi</name>
    <dbReference type="NCBI Taxonomy" id="27349"/>
    <lineage>
        <taxon>Eukaryota</taxon>
        <taxon>Fungi</taxon>
        <taxon>Dikarya</taxon>
        <taxon>Basidiomycota</taxon>
        <taxon>Pucciniomycotina</taxon>
        <taxon>Pucciniomycetes</taxon>
        <taxon>Pucciniales</taxon>
        <taxon>Pucciniaceae</taxon>
        <taxon>Puccinia</taxon>
    </lineage>
</organism>
<dbReference type="EMBL" id="LAVV01006718">
    <property type="protein sequence ID" value="KNZ58623.1"/>
    <property type="molecule type" value="Genomic_DNA"/>
</dbReference>
<keyword evidence="2" id="KW-1185">Reference proteome</keyword>